<evidence type="ECO:0008006" key="3">
    <source>
        <dbReference type="Google" id="ProtNLM"/>
    </source>
</evidence>
<dbReference type="CDD" id="cd01670">
    <property type="entry name" value="Death"/>
    <property type="match status" value="1"/>
</dbReference>
<accession>A0ABR1D8C5</accession>
<dbReference type="InterPro" id="IPR011029">
    <property type="entry name" value="DEATH-like_dom_sf"/>
</dbReference>
<keyword evidence="2" id="KW-1185">Reference proteome</keyword>
<evidence type="ECO:0000313" key="2">
    <source>
        <dbReference type="Proteomes" id="UP001303046"/>
    </source>
</evidence>
<comment type="caution">
    <text evidence="1">The sequence shown here is derived from an EMBL/GenBank/DDBJ whole genome shotgun (WGS) entry which is preliminary data.</text>
</comment>
<dbReference type="EMBL" id="JAVFWL010000004">
    <property type="protein sequence ID" value="KAK6746744.1"/>
    <property type="molecule type" value="Genomic_DNA"/>
</dbReference>
<dbReference type="SUPFAM" id="SSF47986">
    <property type="entry name" value="DEATH domain"/>
    <property type="match status" value="1"/>
</dbReference>
<name>A0ABR1D8C5_NECAM</name>
<dbReference type="Gene3D" id="1.10.533.10">
    <property type="entry name" value="Death Domain, Fas"/>
    <property type="match status" value="1"/>
</dbReference>
<reference evidence="1 2" key="1">
    <citation type="submission" date="2023-08" db="EMBL/GenBank/DDBJ databases">
        <title>A Necator americanus chromosomal reference genome.</title>
        <authorList>
            <person name="Ilik V."/>
            <person name="Petrzelkova K.J."/>
            <person name="Pardy F."/>
            <person name="Fuh T."/>
            <person name="Niatou-Singa F.S."/>
            <person name="Gouil Q."/>
            <person name="Baker L."/>
            <person name="Ritchie M.E."/>
            <person name="Jex A.R."/>
            <person name="Gazzola D."/>
            <person name="Li H."/>
            <person name="Toshio Fujiwara R."/>
            <person name="Zhan B."/>
            <person name="Aroian R.V."/>
            <person name="Pafco B."/>
            <person name="Schwarz E.M."/>
        </authorList>
    </citation>
    <scope>NUCLEOTIDE SEQUENCE [LARGE SCALE GENOMIC DNA]</scope>
    <source>
        <strain evidence="1 2">Aroian</strain>
        <tissue evidence="1">Whole animal</tissue>
    </source>
</reference>
<gene>
    <name evidence="1" type="primary">Necator_chrIV.g13462</name>
    <name evidence="1" type="ORF">RB195_000171</name>
</gene>
<proteinExistence type="predicted"/>
<sequence>MDTDECTYSTTVDATIEIDDDVVQGINAVEVSAKKRGPWIRPPLRIEDVRIRCPDSLRIHGLSDEALTLLCSHLNMPSYGSLRNWDSVGIQLGISDTEILSFRHDPKPMEAVLRKCSDLPAKDLIKALQSCKRVDLLYSLRKLQRLGKMEKPVGRFVGLHSASISTAFSLNDRSFDTSREKYILVVHYEDSPEETRNFKWLRKNLRQHASHQGFRILDIAELDIDANLTSTVEDAFIRAHQIVVSFTPSHIEAVKSRSTACRSVVYVHDLMNQEFFTMNSVNKRFRAVIFDDTQLSDLPVGWPRSTLVYHFPINMAALCAKIFKRSDLDNTNTL</sequence>
<evidence type="ECO:0000313" key="1">
    <source>
        <dbReference type="EMBL" id="KAK6746744.1"/>
    </source>
</evidence>
<organism evidence="1 2">
    <name type="scientific">Necator americanus</name>
    <name type="common">Human hookworm</name>
    <dbReference type="NCBI Taxonomy" id="51031"/>
    <lineage>
        <taxon>Eukaryota</taxon>
        <taxon>Metazoa</taxon>
        <taxon>Ecdysozoa</taxon>
        <taxon>Nematoda</taxon>
        <taxon>Chromadorea</taxon>
        <taxon>Rhabditida</taxon>
        <taxon>Rhabditina</taxon>
        <taxon>Rhabditomorpha</taxon>
        <taxon>Strongyloidea</taxon>
        <taxon>Ancylostomatidae</taxon>
        <taxon>Bunostominae</taxon>
        <taxon>Necator</taxon>
    </lineage>
</organism>
<dbReference type="Proteomes" id="UP001303046">
    <property type="component" value="Unassembled WGS sequence"/>
</dbReference>
<protein>
    <recommendedName>
        <fullName evidence="3">TIR domain-containing protein</fullName>
    </recommendedName>
</protein>